<gene>
    <name evidence="2" type="ORF">CYNAS_LOCUS21061</name>
</gene>
<dbReference type="SUPFAM" id="SSF50978">
    <property type="entry name" value="WD40 repeat-like"/>
    <property type="match status" value="1"/>
</dbReference>
<proteinExistence type="predicted"/>
<dbReference type="EMBL" id="CATQJL010000326">
    <property type="protein sequence ID" value="CAJ0609078.1"/>
    <property type="molecule type" value="Genomic_DNA"/>
</dbReference>
<sequence>MVVKVTSNTEKKFKAVVTVPALGIRSQPMIFRGKSTKKIKVDGEDCGAKPWIIRTYQWKDGHWKAARNMTAKLAGDGFIRFKVGDDLMPHAGDRLGIMCSEGSLIELSTNVPESVQVLSDMGKVGSWRSSAGRDNVSSLEDSDEDDDDDIAAAFQDRKSRPHSTRQCASGRDRAGTDRHMNGGSCTITGCGSGCGMGLYNVQRCGLKQTNSCFSCPPKLFFPITPQARYVGERVIEVFTANATGRVELHHIMHPSMPCHSSYEVECIDLTDGYSKHRLTARDVVERTPFSVYGTFDGRVSIVKSSCTAVSGRYELSVQEVWRASDPVLTVKSNQLDNGLLAVTSFQSVPATSSAFVLDLVSQNGISQHPRTVFNAVGGTNILDVCWLWDHPARLLLSTADSIRLFDIRCPSRSDQALFLDHGITHMASNKYRTHVFAGFNGDEVQIYDSRRLFGPIQRIQISLDVENSLSSMKWNPYVPNELLLHIHASDKILRCNIDELFSDPFRRIACTSFSSEEIFSIEELWEKPISSELMKARMNMYKNVRSAYSILSYGKLYDKCMENAGTTMPLCWCTPLPEGAKLTENNKMDGVVPRRRHRSERHSGDGQDFLLCRSHSETCLESRVQTPNPVLAKHRRRKRHLKDISIQSMEGVRAESTCGWSISSSALVEPAQSCNADNEHILELEERLGSSALRDAYEDHTPTVANCDGHRQTSQITTYISNNSEDGHGTQSMKLNFLLSRLDLNGRQGGDLLEVQKIADVALKDEVSGESKAEFPASNLNIRKKLMTNNKADSGHEIKLHYRIYSFDFAPVGYSGLLCLIAQQNRARFEFVPFKAPDEAFAVRPEFSDVLKETRVWESFDSVPYHLYKIMNLRLCNGMDKIDIERPLISILQGLAEQIPCRWMQWLLSAARKQQSYIENRDGGEASSVSSDADDLSDNDRNSGIEFEQICSTSLDVKGLPGLLQLSTLETESDLSWHDCDSTHFTFVKIARSRVRRMLLDSLCLPVSEDRIVSDDKFAASTDILQQLPVLFLCLINGDTIRFIEYTLYLRRKLGKPVADDCSFLSSFHFFTTVVSRYVKQFSVAEIKTSPKYVARRLRLVDKIHAFVKKHSGSSSINPYIIPMLLIILGELTSTHPEEFTKIVLEDEKLPLALRLTWCVNLLPTLKMKDALYRLFQQSRGMERLQFVGLGRHPDSLQVLLEYLYVTKDCQVFSHLLVAGQCLEEDEPAPEKSMTLSVRDGVTKEMDPEMVPSLYTMFPITYIGAADHMPKLLHLARAELCRYSYILQRMEKYCFRRALLNLVPHMYWPNFETSVDISCTFCGTSNETAVCNAESAEQVSQSVELRSTPQSLYLQHLLTRTQARVHSPSHHYLTITTVLMEELKPRSRDHQTAPVRSVENHILVARFVAYRTGRQ</sequence>
<evidence type="ECO:0000313" key="2">
    <source>
        <dbReference type="EMBL" id="CAJ0609078.1"/>
    </source>
</evidence>
<feature type="region of interest" description="Disordered" evidence="1">
    <location>
        <begin position="127"/>
        <end position="175"/>
    </location>
</feature>
<evidence type="ECO:0000256" key="1">
    <source>
        <dbReference type="SAM" id="MobiDB-lite"/>
    </source>
</evidence>
<feature type="compositionally biased region" description="Acidic residues" evidence="1">
    <location>
        <begin position="140"/>
        <end position="150"/>
    </location>
</feature>
<accession>A0AA36MGR4</accession>
<protein>
    <submittedName>
        <fullName evidence="2">Uncharacterized protein</fullName>
    </submittedName>
</protein>
<reference evidence="2" key="1">
    <citation type="submission" date="2023-07" db="EMBL/GenBank/DDBJ databases">
        <authorList>
            <consortium name="CYATHOMIX"/>
        </authorList>
    </citation>
    <scope>NUCLEOTIDE SEQUENCE</scope>
    <source>
        <strain evidence="2">N/A</strain>
    </source>
</reference>
<name>A0AA36MGR4_CYLNA</name>
<dbReference type="InterPro" id="IPR036322">
    <property type="entry name" value="WD40_repeat_dom_sf"/>
</dbReference>
<organism evidence="2 3">
    <name type="scientific">Cylicocyclus nassatus</name>
    <name type="common">Nematode worm</name>
    <dbReference type="NCBI Taxonomy" id="53992"/>
    <lineage>
        <taxon>Eukaryota</taxon>
        <taxon>Metazoa</taxon>
        <taxon>Ecdysozoa</taxon>
        <taxon>Nematoda</taxon>
        <taxon>Chromadorea</taxon>
        <taxon>Rhabditida</taxon>
        <taxon>Rhabditina</taxon>
        <taxon>Rhabditomorpha</taxon>
        <taxon>Strongyloidea</taxon>
        <taxon>Strongylidae</taxon>
        <taxon>Cylicocyclus</taxon>
    </lineage>
</organism>
<dbReference type="Proteomes" id="UP001176961">
    <property type="component" value="Unassembled WGS sequence"/>
</dbReference>
<evidence type="ECO:0000313" key="3">
    <source>
        <dbReference type="Proteomes" id="UP001176961"/>
    </source>
</evidence>
<comment type="caution">
    <text evidence="2">The sequence shown here is derived from an EMBL/GenBank/DDBJ whole genome shotgun (WGS) entry which is preliminary data.</text>
</comment>
<keyword evidence="3" id="KW-1185">Reference proteome</keyword>